<dbReference type="EMBL" id="JANSHE010005812">
    <property type="protein sequence ID" value="KAJ2969220.1"/>
    <property type="molecule type" value="Genomic_DNA"/>
</dbReference>
<evidence type="ECO:0000313" key="1">
    <source>
        <dbReference type="EMBL" id="KAJ2969220.1"/>
    </source>
</evidence>
<proteinExistence type="predicted"/>
<keyword evidence="2" id="KW-1185">Reference proteome</keyword>
<protein>
    <submittedName>
        <fullName evidence="1">Uncharacterized protein</fullName>
    </submittedName>
</protein>
<reference evidence="1" key="1">
    <citation type="submission" date="2022-08" db="EMBL/GenBank/DDBJ databases">
        <title>Genome Sequence of Pycnoporus sanguineus.</title>
        <authorList>
            <person name="Buettner E."/>
        </authorList>
    </citation>
    <scope>NUCLEOTIDE SEQUENCE</scope>
    <source>
        <strain evidence="1">CG-C14</strain>
    </source>
</reference>
<evidence type="ECO:0000313" key="2">
    <source>
        <dbReference type="Proteomes" id="UP001144978"/>
    </source>
</evidence>
<dbReference type="Proteomes" id="UP001144978">
    <property type="component" value="Unassembled WGS sequence"/>
</dbReference>
<accession>A0ACC1MQY7</accession>
<comment type="caution">
    <text evidence="1">The sequence shown here is derived from an EMBL/GenBank/DDBJ whole genome shotgun (WGS) entry which is preliminary data.</text>
</comment>
<organism evidence="1 2">
    <name type="scientific">Trametes sanguinea</name>
    <dbReference type="NCBI Taxonomy" id="158606"/>
    <lineage>
        <taxon>Eukaryota</taxon>
        <taxon>Fungi</taxon>
        <taxon>Dikarya</taxon>
        <taxon>Basidiomycota</taxon>
        <taxon>Agaricomycotina</taxon>
        <taxon>Agaricomycetes</taxon>
        <taxon>Polyporales</taxon>
        <taxon>Polyporaceae</taxon>
        <taxon>Trametes</taxon>
    </lineage>
</organism>
<sequence>MEDMCAREHAQVRGWLVPAVRSGKMAISTTRMGRERSEADDAVSAVLGKEGTEGWKCVDPIEQKSLIRAFLDVCILRKRDRLRPAEE</sequence>
<name>A0ACC1MQY7_9APHY</name>
<gene>
    <name evidence="1" type="ORF">NUW54_g13014</name>
</gene>